<proteinExistence type="predicted"/>
<accession>A0A5J5IW46</accession>
<feature type="DNA-binding region" description="H-T-H motif" evidence="4">
    <location>
        <begin position="86"/>
        <end position="105"/>
    </location>
</feature>
<dbReference type="GO" id="GO:0003677">
    <property type="term" value="F:DNA binding"/>
    <property type="evidence" value="ECO:0007669"/>
    <property type="project" value="UniProtKB-UniRule"/>
</dbReference>
<gene>
    <name evidence="6" type="ORF">F6B43_18975</name>
</gene>
<dbReference type="InterPro" id="IPR036271">
    <property type="entry name" value="Tet_transcr_reg_TetR-rel_C_sf"/>
</dbReference>
<dbReference type="PANTHER" id="PTHR47506:SF6">
    <property type="entry name" value="HTH-TYPE TRANSCRIPTIONAL REPRESSOR NEMR"/>
    <property type="match status" value="1"/>
</dbReference>
<keyword evidence="7" id="KW-1185">Reference proteome</keyword>
<dbReference type="Pfam" id="PF00440">
    <property type="entry name" value="TetR_N"/>
    <property type="match status" value="1"/>
</dbReference>
<reference evidence="7" key="1">
    <citation type="submission" date="2019-09" db="EMBL/GenBank/DDBJ databases">
        <title>Mumia zhuanghuii sp. nov. isolated from the intestinal contents of plateau pika (Ochotona curzoniae) in the Qinghai-Tibet plateau of China.</title>
        <authorList>
            <person name="Tian Z."/>
        </authorList>
    </citation>
    <scope>NUCLEOTIDE SEQUENCE [LARGE SCALE GENOMIC DNA]</scope>
    <source>
        <strain evidence="7">JCM 30598</strain>
    </source>
</reference>
<feature type="domain" description="HTH tetR-type" evidence="5">
    <location>
        <begin position="63"/>
        <end position="123"/>
    </location>
</feature>
<evidence type="ECO:0000313" key="7">
    <source>
        <dbReference type="Proteomes" id="UP000325827"/>
    </source>
</evidence>
<evidence type="ECO:0000256" key="2">
    <source>
        <dbReference type="ARBA" id="ARBA00023125"/>
    </source>
</evidence>
<evidence type="ECO:0000256" key="3">
    <source>
        <dbReference type="ARBA" id="ARBA00023163"/>
    </source>
</evidence>
<dbReference type="InterPro" id="IPR001647">
    <property type="entry name" value="HTH_TetR"/>
</dbReference>
<name>A0A5J5IW46_9MICO</name>
<evidence type="ECO:0000313" key="6">
    <source>
        <dbReference type="EMBL" id="KAA9104760.1"/>
    </source>
</evidence>
<evidence type="ECO:0000259" key="5">
    <source>
        <dbReference type="PROSITE" id="PS50977"/>
    </source>
</evidence>
<dbReference type="RefSeq" id="WP_150450600.1">
    <property type="nucleotide sequence ID" value="NZ_VYSA01000007.1"/>
</dbReference>
<protein>
    <submittedName>
        <fullName evidence="6">TetR family transcriptional regulator</fullName>
    </submittedName>
</protein>
<comment type="caution">
    <text evidence="6">The sequence shown here is derived from an EMBL/GenBank/DDBJ whole genome shotgun (WGS) entry which is preliminary data.</text>
</comment>
<dbReference type="InterPro" id="IPR009057">
    <property type="entry name" value="Homeodomain-like_sf"/>
</dbReference>
<dbReference type="SUPFAM" id="SSF46689">
    <property type="entry name" value="Homeodomain-like"/>
    <property type="match status" value="1"/>
</dbReference>
<keyword evidence="1" id="KW-0805">Transcription regulation</keyword>
<keyword evidence="2 4" id="KW-0238">DNA-binding</keyword>
<dbReference type="PROSITE" id="PS50977">
    <property type="entry name" value="HTH_TETR_2"/>
    <property type="match status" value="1"/>
</dbReference>
<dbReference type="PANTHER" id="PTHR47506">
    <property type="entry name" value="TRANSCRIPTIONAL REGULATORY PROTEIN"/>
    <property type="match status" value="1"/>
</dbReference>
<evidence type="ECO:0000256" key="4">
    <source>
        <dbReference type="PROSITE-ProRule" id="PRU00335"/>
    </source>
</evidence>
<organism evidence="6 7">
    <name type="scientific">Microbacterium rhizomatis</name>
    <dbReference type="NCBI Taxonomy" id="1631477"/>
    <lineage>
        <taxon>Bacteria</taxon>
        <taxon>Bacillati</taxon>
        <taxon>Actinomycetota</taxon>
        <taxon>Actinomycetes</taxon>
        <taxon>Micrococcales</taxon>
        <taxon>Microbacteriaceae</taxon>
        <taxon>Microbacterium</taxon>
    </lineage>
</organism>
<dbReference type="PRINTS" id="PR00455">
    <property type="entry name" value="HTHTETR"/>
</dbReference>
<dbReference type="Proteomes" id="UP000325827">
    <property type="component" value="Unassembled WGS sequence"/>
</dbReference>
<dbReference type="OrthoDB" id="7505659at2"/>
<dbReference type="EMBL" id="VYSA01000007">
    <property type="protein sequence ID" value="KAA9104760.1"/>
    <property type="molecule type" value="Genomic_DNA"/>
</dbReference>
<dbReference type="AlphaFoldDB" id="A0A5J5IW46"/>
<sequence>MGSIAKTPLSIKPETGRYLEIPYTGRFRRTSASKENSNTTVGFFRCVRYHRVMQPATKYPKGAAKQQELVEVALQVVAERGYNGATITEVADAAHLSKAGLLHHFRKKEDLFVEVLRRRDELATDKWMREQGNPDVDGADLITGFIRDNAKVPGLVQLFTRLSAEATNETNPAHEFFRDRYDRNREASAALLSSMQAADRLPESLNPEIFAVILAAVQDGLQLRWLYDPDIDMAAHIAHLFSVLAHAAREAAVV</sequence>
<dbReference type="SUPFAM" id="SSF48498">
    <property type="entry name" value="Tetracyclin repressor-like, C-terminal domain"/>
    <property type="match status" value="1"/>
</dbReference>
<keyword evidence="3" id="KW-0804">Transcription</keyword>
<dbReference type="Gene3D" id="1.10.357.10">
    <property type="entry name" value="Tetracycline Repressor, domain 2"/>
    <property type="match status" value="1"/>
</dbReference>
<evidence type="ECO:0000256" key="1">
    <source>
        <dbReference type="ARBA" id="ARBA00023015"/>
    </source>
</evidence>